<feature type="domain" description="FAD-binding" evidence="4">
    <location>
        <begin position="220"/>
        <end position="295"/>
    </location>
</feature>
<dbReference type="Pfam" id="PF01494">
    <property type="entry name" value="FAD_binding_3"/>
    <property type="match status" value="2"/>
</dbReference>
<proteinExistence type="predicted"/>
<keyword evidence="3" id="KW-0560">Oxidoreductase</keyword>
<dbReference type="PANTHER" id="PTHR43004">
    <property type="entry name" value="TRK SYSTEM POTASSIUM UPTAKE PROTEIN"/>
    <property type="match status" value="1"/>
</dbReference>
<keyword evidence="1" id="KW-0285">Flavoprotein</keyword>
<evidence type="ECO:0000256" key="2">
    <source>
        <dbReference type="ARBA" id="ARBA00022827"/>
    </source>
</evidence>
<evidence type="ECO:0000256" key="1">
    <source>
        <dbReference type="ARBA" id="ARBA00022630"/>
    </source>
</evidence>
<dbReference type="PANTHER" id="PTHR43004:SF20">
    <property type="entry name" value="2-MONOOXYGENASE, PUTATIVE (AFU_ORTHOLOGUE AFUA_1G13660)-RELATED"/>
    <property type="match status" value="1"/>
</dbReference>
<dbReference type="PRINTS" id="PR00420">
    <property type="entry name" value="RNGMNOXGNASE"/>
</dbReference>
<accession>A0A1V6XQN2</accession>
<dbReference type="InterPro" id="IPR002938">
    <property type="entry name" value="FAD-bd"/>
</dbReference>
<dbReference type="EMBL" id="MOOB01000061">
    <property type="protein sequence ID" value="OQE77469.1"/>
    <property type="molecule type" value="Genomic_DNA"/>
</dbReference>
<name>A0A1V6XQN2_PENNA</name>
<dbReference type="STRING" id="60175.A0A1V6XQN2"/>
<dbReference type="InterPro" id="IPR050641">
    <property type="entry name" value="RIFMO-like"/>
</dbReference>
<dbReference type="AlphaFoldDB" id="A0A1V6XQN2"/>
<protein>
    <recommendedName>
        <fullName evidence="4">FAD-binding domain-containing protein</fullName>
    </recommendedName>
</protein>
<dbReference type="InterPro" id="IPR036188">
    <property type="entry name" value="FAD/NAD-bd_sf"/>
</dbReference>
<dbReference type="GO" id="GO:0071949">
    <property type="term" value="F:FAD binding"/>
    <property type="evidence" value="ECO:0007669"/>
    <property type="project" value="InterPro"/>
</dbReference>
<dbReference type="GO" id="GO:0016709">
    <property type="term" value="F:oxidoreductase activity, acting on paired donors, with incorporation or reduction of molecular oxygen, NAD(P)H as one donor, and incorporation of one atom of oxygen"/>
    <property type="evidence" value="ECO:0007669"/>
    <property type="project" value="UniProtKB-ARBA"/>
</dbReference>
<dbReference type="OMA" id="HYRPHER"/>
<dbReference type="Proteomes" id="UP000191691">
    <property type="component" value="Unassembled WGS sequence"/>
</dbReference>
<feature type="domain" description="FAD-binding" evidence="4">
    <location>
        <begin position="8"/>
        <end position="214"/>
    </location>
</feature>
<dbReference type="SUPFAM" id="SSF51905">
    <property type="entry name" value="FAD/NAD(P)-binding domain"/>
    <property type="match status" value="1"/>
</dbReference>
<dbReference type="Gene3D" id="3.50.50.60">
    <property type="entry name" value="FAD/NAD(P)-binding domain"/>
    <property type="match status" value="1"/>
</dbReference>
<keyword evidence="2" id="KW-0274">FAD</keyword>
<sequence length="370" mass="41384">MSSSASYVDLLIVGAGPAGLAAACWAAQYQMSTRIIDQKGNRTETGHADGIQSRTLEILESFGIVDPILRQGIHDVDMAHWVTNNGTGNIERHKRFEADSGQRSRYGQIMLNQGAVEQVFVDYLVSKNVYVERHKVAESLHLLSDDGDDTQQFPVIVGARGVEKYEKDTIHARYLIACDGAHSWVRNQLDVPADEVSEASTWGVLDIVPITDFRLYNHPIGRRLVRHYRPHERVFIVGDAAHTHSPKGGQGMNISIQDSYNLIWKLGAVITNGAEPTILETYETERRPVAKQLMDLDSRLVQAYEEEENDNSSGIYEVREQYAGFMAGVDVTVLRVTDRGGSLCFRVIYANRRGWKLWSVLQTPSAEPLT</sequence>
<evidence type="ECO:0000256" key="3">
    <source>
        <dbReference type="ARBA" id="ARBA00023002"/>
    </source>
</evidence>
<keyword evidence="6" id="KW-1185">Reference proteome</keyword>
<reference evidence="6" key="1">
    <citation type="journal article" date="2017" name="Nat. Microbiol.">
        <title>Global analysis of biosynthetic gene clusters reveals vast potential of secondary metabolite production in Penicillium species.</title>
        <authorList>
            <person name="Nielsen J.C."/>
            <person name="Grijseels S."/>
            <person name="Prigent S."/>
            <person name="Ji B."/>
            <person name="Dainat J."/>
            <person name="Nielsen K.F."/>
            <person name="Frisvad J.C."/>
            <person name="Workman M."/>
            <person name="Nielsen J."/>
        </authorList>
    </citation>
    <scope>NUCLEOTIDE SEQUENCE [LARGE SCALE GENOMIC DNA]</scope>
    <source>
        <strain evidence="6">IBT 13039</strain>
    </source>
</reference>
<evidence type="ECO:0000313" key="6">
    <source>
        <dbReference type="Proteomes" id="UP000191691"/>
    </source>
</evidence>
<comment type="caution">
    <text evidence="5">The sequence shown here is derived from an EMBL/GenBank/DDBJ whole genome shotgun (WGS) entry which is preliminary data.</text>
</comment>
<evidence type="ECO:0000259" key="4">
    <source>
        <dbReference type="Pfam" id="PF01494"/>
    </source>
</evidence>
<gene>
    <name evidence="5" type="ORF">PENNAL_c0061G00603</name>
</gene>
<evidence type="ECO:0000313" key="5">
    <source>
        <dbReference type="EMBL" id="OQE77469.1"/>
    </source>
</evidence>
<organism evidence="5 6">
    <name type="scientific">Penicillium nalgiovense</name>
    <dbReference type="NCBI Taxonomy" id="60175"/>
    <lineage>
        <taxon>Eukaryota</taxon>
        <taxon>Fungi</taxon>
        <taxon>Dikarya</taxon>
        <taxon>Ascomycota</taxon>
        <taxon>Pezizomycotina</taxon>
        <taxon>Eurotiomycetes</taxon>
        <taxon>Eurotiomycetidae</taxon>
        <taxon>Eurotiales</taxon>
        <taxon>Aspergillaceae</taxon>
        <taxon>Penicillium</taxon>
    </lineage>
</organism>